<evidence type="ECO:0000313" key="9">
    <source>
        <dbReference type="EMBL" id="CAH0553303.1"/>
    </source>
</evidence>
<evidence type="ECO:0000256" key="6">
    <source>
        <dbReference type="ARBA" id="ARBA00023002"/>
    </source>
</evidence>
<dbReference type="CDD" id="cd09823">
    <property type="entry name" value="peroxinectin_like"/>
    <property type="match status" value="1"/>
</dbReference>
<gene>
    <name evidence="9" type="ORF">MELIAE_LOCUS5334</name>
</gene>
<dbReference type="InterPro" id="IPR010255">
    <property type="entry name" value="Haem_peroxidase_sf"/>
</dbReference>
<protein>
    <recommendedName>
        <fullName evidence="11">Peroxidase</fullName>
    </recommendedName>
</protein>
<dbReference type="PRINTS" id="PR00457">
    <property type="entry name" value="ANPEROXIDASE"/>
</dbReference>
<dbReference type="InterPro" id="IPR037120">
    <property type="entry name" value="Haem_peroxidase_sf_animal"/>
</dbReference>
<dbReference type="PANTHER" id="PTHR11475">
    <property type="entry name" value="OXIDASE/PEROXIDASE"/>
    <property type="match status" value="1"/>
</dbReference>
<proteinExistence type="predicted"/>
<evidence type="ECO:0000313" key="10">
    <source>
        <dbReference type="Proteomes" id="UP001154078"/>
    </source>
</evidence>
<dbReference type="PROSITE" id="PS50292">
    <property type="entry name" value="PEROXIDASE_3"/>
    <property type="match status" value="1"/>
</dbReference>
<keyword evidence="5 8" id="KW-0732">Signal</keyword>
<organism evidence="9 10">
    <name type="scientific">Brassicogethes aeneus</name>
    <name type="common">Rape pollen beetle</name>
    <name type="synonym">Meligethes aeneus</name>
    <dbReference type="NCBI Taxonomy" id="1431903"/>
    <lineage>
        <taxon>Eukaryota</taxon>
        <taxon>Metazoa</taxon>
        <taxon>Ecdysozoa</taxon>
        <taxon>Arthropoda</taxon>
        <taxon>Hexapoda</taxon>
        <taxon>Insecta</taxon>
        <taxon>Pterygota</taxon>
        <taxon>Neoptera</taxon>
        <taxon>Endopterygota</taxon>
        <taxon>Coleoptera</taxon>
        <taxon>Polyphaga</taxon>
        <taxon>Cucujiformia</taxon>
        <taxon>Nitidulidae</taxon>
        <taxon>Meligethinae</taxon>
        <taxon>Brassicogethes</taxon>
    </lineage>
</organism>
<evidence type="ECO:0008006" key="11">
    <source>
        <dbReference type="Google" id="ProtNLM"/>
    </source>
</evidence>
<dbReference type="InterPro" id="IPR019791">
    <property type="entry name" value="Haem_peroxidase_animal"/>
</dbReference>
<keyword evidence="2" id="KW-0964">Secreted</keyword>
<dbReference type="GO" id="GO:0022412">
    <property type="term" value="P:cellular process involved in reproduction in multicellular organism"/>
    <property type="evidence" value="ECO:0007669"/>
    <property type="project" value="UniProtKB-ARBA"/>
</dbReference>
<dbReference type="GO" id="GO:0020037">
    <property type="term" value="F:heme binding"/>
    <property type="evidence" value="ECO:0007669"/>
    <property type="project" value="InterPro"/>
</dbReference>
<accession>A0A9P0FH83</accession>
<dbReference type="GO" id="GO:0004601">
    <property type="term" value="F:peroxidase activity"/>
    <property type="evidence" value="ECO:0007669"/>
    <property type="project" value="UniProtKB-KW"/>
</dbReference>
<keyword evidence="4" id="KW-0479">Metal-binding</keyword>
<dbReference type="FunFam" id="1.10.640.10:FF:000003">
    <property type="entry name" value="chorion peroxidase"/>
    <property type="match status" value="1"/>
</dbReference>
<feature type="signal peptide" evidence="8">
    <location>
        <begin position="1"/>
        <end position="21"/>
    </location>
</feature>
<evidence type="ECO:0000256" key="8">
    <source>
        <dbReference type="SAM" id="SignalP"/>
    </source>
</evidence>
<keyword evidence="6" id="KW-0560">Oxidoreductase</keyword>
<keyword evidence="10" id="KW-1185">Reference proteome</keyword>
<evidence type="ECO:0000256" key="4">
    <source>
        <dbReference type="ARBA" id="ARBA00022617"/>
    </source>
</evidence>
<keyword evidence="7" id="KW-0408">Iron</keyword>
<evidence type="ECO:0000256" key="1">
    <source>
        <dbReference type="ARBA" id="ARBA00004613"/>
    </source>
</evidence>
<evidence type="ECO:0000256" key="5">
    <source>
        <dbReference type="ARBA" id="ARBA00022729"/>
    </source>
</evidence>
<keyword evidence="4" id="KW-0349">Heme</keyword>
<dbReference type="GO" id="GO:0005576">
    <property type="term" value="C:extracellular region"/>
    <property type="evidence" value="ECO:0007669"/>
    <property type="project" value="UniProtKB-SubCell"/>
</dbReference>
<comment type="subcellular location">
    <subcellularLocation>
        <location evidence="1">Secreted</location>
    </subcellularLocation>
</comment>
<sequence length="731" mass="83936">MGQFNLRITSIVFILVTVSDAAIVFKDSKDGPFVTEEVHKRLLEIPYKQILNSLKLTNEDLQHAVNFASGSIKKMHRMEENLHSADIGVKAGTPTKGIYIVNSPNNISISRAKDALIVNKATGYLISANRFKHNLPSNSWSQIFSGVDFKSLPIGESCNQINKFCNWKKRISPYRTSDGSCNNDKHGSRGESNTVYKRTLPADYLDGVSQFRRSVTKKQLPSARTISNFLIKNKNETAYDLTAVVGQWWQFIEQDLSQTAASVAVSTGKEIECCDEGYKLSPRYEHSFCAPIQISEDDSFYSQQYLNCMPYIRSLPGLRHECTFGPREQVNQATHYLDGSQIYGSTEDHLNNLRSFKNGKLKGFMYNNTEFLQLSKEPINDCQFNSNDEKCFISGDSRVNFHPYMTVLHLLWHREHNRIAEELSKINPDWDDETLFQETRRIVVAQMQHITYDEYLPIILGKKKSEQIANDNDYNKDIDPRVSNSFATAALRSLNSLVDDNVILYDEERKAESVLDLENHFNKPEVILQKNMFDKLLRSLSTQLCQKQDDNYANDIKNQLYFNGVFGLDVLSLDIQRGRDHGLRSYFHYKNLCRPKDKKYENFEDVMTQKASNSIKNIYAHSNDVDLIVGGLLEKPDEDAQIGPTFSCIISDQMYRTKVGDKYFYKNRNQPKPFTPKKVKEIEKTSLARVICDNSDNIQMMQPNAFKHISQKNNLINCNDLPKMDLLKWIV</sequence>
<dbReference type="SUPFAM" id="SSF48113">
    <property type="entry name" value="Heme-dependent peroxidases"/>
    <property type="match status" value="1"/>
</dbReference>
<dbReference type="EMBL" id="OV121134">
    <property type="protein sequence ID" value="CAH0553303.1"/>
    <property type="molecule type" value="Genomic_DNA"/>
</dbReference>
<dbReference type="Pfam" id="PF03098">
    <property type="entry name" value="An_peroxidase"/>
    <property type="match status" value="1"/>
</dbReference>
<evidence type="ECO:0000256" key="3">
    <source>
        <dbReference type="ARBA" id="ARBA00022559"/>
    </source>
</evidence>
<reference evidence="9" key="1">
    <citation type="submission" date="2021-12" db="EMBL/GenBank/DDBJ databases">
        <authorList>
            <person name="King R."/>
        </authorList>
    </citation>
    <scope>NUCLEOTIDE SEQUENCE</scope>
</reference>
<dbReference type="OrthoDB" id="823504at2759"/>
<feature type="chain" id="PRO_5040498668" description="Peroxidase" evidence="8">
    <location>
        <begin position="22"/>
        <end position="731"/>
    </location>
</feature>
<dbReference type="AlphaFoldDB" id="A0A9P0FH83"/>
<evidence type="ECO:0000256" key="7">
    <source>
        <dbReference type="ARBA" id="ARBA00023004"/>
    </source>
</evidence>
<dbReference type="GO" id="GO:0006979">
    <property type="term" value="P:response to oxidative stress"/>
    <property type="evidence" value="ECO:0007669"/>
    <property type="project" value="InterPro"/>
</dbReference>
<keyword evidence="3" id="KW-0575">Peroxidase</keyword>
<dbReference type="PANTHER" id="PTHR11475:SF125">
    <property type="entry name" value="GH11385P"/>
    <property type="match status" value="1"/>
</dbReference>
<evidence type="ECO:0000256" key="2">
    <source>
        <dbReference type="ARBA" id="ARBA00022525"/>
    </source>
</evidence>
<dbReference type="Gene3D" id="1.10.640.10">
    <property type="entry name" value="Haem peroxidase domain superfamily, animal type"/>
    <property type="match status" value="1"/>
</dbReference>
<dbReference type="Proteomes" id="UP001154078">
    <property type="component" value="Chromosome 3"/>
</dbReference>
<name>A0A9P0FH83_BRAAE</name>